<name>A0ABD5M4K4_9EURY</name>
<keyword evidence="6" id="KW-1185">Reference proteome</keyword>
<dbReference type="PANTHER" id="PTHR43630">
    <property type="entry name" value="POLY-BETA-1,6-N-ACETYL-D-GLUCOSAMINE SYNTHASE"/>
    <property type="match status" value="1"/>
</dbReference>
<keyword evidence="3" id="KW-1133">Transmembrane helix</keyword>
<feature type="transmembrane region" description="Helical" evidence="3">
    <location>
        <begin position="278"/>
        <end position="298"/>
    </location>
</feature>
<feature type="transmembrane region" description="Helical" evidence="3">
    <location>
        <begin position="250"/>
        <end position="272"/>
    </location>
</feature>
<keyword evidence="3" id="KW-0812">Transmembrane</keyword>
<dbReference type="AlphaFoldDB" id="A0ABD5M4K4"/>
<evidence type="ECO:0000256" key="2">
    <source>
        <dbReference type="ARBA" id="ARBA00022679"/>
    </source>
</evidence>
<evidence type="ECO:0000256" key="1">
    <source>
        <dbReference type="ARBA" id="ARBA00022676"/>
    </source>
</evidence>
<evidence type="ECO:0000259" key="4">
    <source>
        <dbReference type="Pfam" id="PF00535"/>
    </source>
</evidence>
<evidence type="ECO:0000313" key="5">
    <source>
        <dbReference type="EMBL" id="MEZ3163893.1"/>
    </source>
</evidence>
<sequence length="341" mass="38174">MSVLIPAYNEEDSIGQCIDAVLASTYPEDCLEVIVIDDGSEDRTYERATTHGSERVHVIQRENGGKHAALNMGLCFATGEVIVSIDADSLVAPDAIDTLVGQFQADPNVGGLAGSVYVENDNSHLAKMQALEYAFSIQAFRRVYSLFDVVPVLLGCLAAFRREAIDGVWGFDPDTQTEDFDITVKILRDGWKTRHSPAKVSTYVPTDWRSFWRQRRRWFGGNVETLLKHRDVCLKPAYGFLHGFVIPVRLLSTVLIPLVSIMLIAAVFWMLVFGPTGYVLATSLFFLLLTALLLWVPVAMDDLNIRLLGYAPLFFVGYKYVLDTNLAISAWKVLRGREEEW</sequence>
<dbReference type="InterPro" id="IPR029044">
    <property type="entry name" value="Nucleotide-diphossugar_trans"/>
</dbReference>
<organism evidence="5 6">
    <name type="scientific">Halorubrum miltondacostae</name>
    <dbReference type="NCBI Taxonomy" id="3076378"/>
    <lineage>
        <taxon>Archaea</taxon>
        <taxon>Methanobacteriati</taxon>
        <taxon>Methanobacteriota</taxon>
        <taxon>Stenosarchaea group</taxon>
        <taxon>Halobacteria</taxon>
        <taxon>Halobacteriales</taxon>
        <taxon>Haloferacaceae</taxon>
        <taxon>Halorubrum</taxon>
    </lineage>
</organism>
<keyword evidence="3" id="KW-0472">Membrane</keyword>
<dbReference type="Gene3D" id="3.90.550.10">
    <property type="entry name" value="Spore Coat Polysaccharide Biosynthesis Protein SpsA, Chain A"/>
    <property type="match status" value="1"/>
</dbReference>
<comment type="caution">
    <text evidence="5">The sequence shown here is derived from an EMBL/GenBank/DDBJ whole genome shotgun (WGS) entry which is preliminary data.</text>
</comment>
<evidence type="ECO:0000313" key="6">
    <source>
        <dbReference type="Proteomes" id="UP001567572"/>
    </source>
</evidence>
<keyword evidence="2" id="KW-0808">Transferase</keyword>
<gene>
    <name evidence="5" type="ORF">ABNG04_08440</name>
</gene>
<keyword evidence="1" id="KW-0328">Glycosyltransferase</keyword>
<accession>A0ABD5M4K4</accession>
<dbReference type="GO" id="GO:0016757">
    <property type="term" value="F:glycosyltransferase activity"/>
    <property type="evidence" value="ECO:0007669"/>
    <property type="project" value="UniProtKB-KW"/>
</dbReference>
<evidence type="ECO:0000256" key="3">
    <source>
        <dbReference type="SAM" id="Phobius"/>
    </source>
</evidence>
<dbReference type="SUPFAM" id="SSF53448">
    <property type="entry name" value="Nucleotide-diphospho-sugar transferases"/>
    <property type="match status" value="1"/>
</dbReference>
<dbReference type="Proteomes" id="UP001567572">
    <property type="component" value="Unassembled WGS sequence"/>
</dbReference>
<dbReference type="RefSeq" id="WP_371161713.1">
    <property type="nucleotide sequence ID" value="NZ_JBEDNX010000002.1"/>
</dbReference>
<dbReference type="PANTHER" id="PTHR43630:SF1">
    <property type="entry name" value="POLY-BETA-1,6-N-ACETYL-D-GLUCOSAMINE SYNTHASE"/>
    <property type="match status" value="1"/>
</dbReference>
<dbReference type="Pfam" id="PF00535">
    <property type="entry name" value="Glycos_transf_2"/>
    <property type="match status" value="1"/>
</dbReference>
<dbReference type="CDD" id="cd06423">
    <property type="entry name" value="CESA_like"/>
    <property type="match status" value="1"/>
</dbReference>
<feature type="domain" description="Glycosyltransferase 2-like" evidence="4">
    <location>
        <begin position="2"/>
        <end position="166"/>
    </location>
</feature>
<dbReference type="EMBL" id="JBEDNY010000002">
    <property type="protein sequence ID" value="MEZ3163893.1"/>
    <property type="molecule type" value="Genomic_DNA"/>
</dbReference>
<proteinExistence type="predicted"/>
<dbReference type="InterPro" id="IPR001173">
    <property type="entry name" value="Glyco_trans_2-like"/>
</dbReference>
<reference evidence="5 6" key="1">
    <citation type="submission" date="2024-06" db="EMBL/GenBank/DDBJ databases">
        <title>Halorubrum miltondacostae sp. nov., a potential PHA producer isolated from an inland solar saltern in Rio Maior, Portugal.</title>
        <authorList>
            <person name="Albuquerque L."/>
            <person name="Viver T."/>
            <person name="Barroso C."/>
            <person name="Claudino R."/>
            <person name="Galvan M."/>
            <person name="Simoes G."/>
            <person name="Lobo Da Cunha A."/>
            <person name="Egas C."/>
        </authorList>
    </citation>
    <scope>NUCLEOTIDE SEQUENCE [LARGE SCALE GENOMIC DNA]</scope>
    <source>
        <strain evidence="5 6">RMP-11</strain>
    </source>
</reference>
<protein>
    <submittedName>
        <fullName evidence="5">Glycosyltransferase family 2 protein</fullName>
    </submittedName>
</protein>